<keyword evidence="11" id="KW-1185">Reference proteome</keyword>
<dbReference type="InterPro" id="IPR000719">
    <property type="entry name" value="Prot_kinase_dom"/>
</dbReference>
<dbReference type="InterPro" id="IPR001245">
    <property type="entry name" value="Ser-Thr/Tyr_kinase_cat_dom"/>
</dbReference>
<keyword evidence="3" id="KW-0547">Nucleotide-binding</keyword>
<evidence type="ECO:0000256" key="7">
    <source>
        <dbReference type="SAM" id="MobiDB-lite"/>
    </source>
</evidence>
<proteinExistence type="predicted"/>
<evidence type="ECO:0000256" key="2">
    <source>
        <dbReference type="ARBA" id="ARBA00022679"/>
    </source>
</evidence>
<organism evidence="10 11">
    <name type="scientific">Gnathostoma spinigerum</name>
    <dbReference type="NCBI Taxonomy" id="75299"/>
    <lineage>
        <taxon>Eukaryota</taxon>
        <taxon>Metazoa</taxon>
        <taxon>Ecdysozoa</taxon>
        <taxon>Nematoda</taxon>
        <taxon>Chromadorea</taxon>
        <taxon>Rhabditida</taxon>
        <taxon>Spirurina</taxon>
        <taxon>Gnathostomatomorpha</taxon>
        <taxon>Gnathostomatoidea</taxon>
        <taxon>Gnathostomatidae</taxon>
        <taxon>Gnathostoma</taxon>
    </lineage>
</organism>
<dbReference type="PANTHER" id="PTHR24418">
    <property type="entry name" value="TYROSINE-PROTEIN KINASE"/>
    <property type="match status" value="1"/>
</dbReference>
<dbReference type="InterPro" id="IPR000095">
    <property type="entry name" value="CRIB_dom"/>
</dbReference>
<feature type="domain" description="Protein kinase" evidence="8">
    <location>
        <begin position="1"/>
        <end position="219"/>
    </location>
</feature>
<name>A0ABD6EWB0_9BILA</name>
<evidence type="ECO:0000259" key="8">
    <source>
        <dbReference type="PROSITE" id="PS50011"/>
    </source>
</evidence>
<dbReference type="InterPro" id="IPR008266">
    <property type="entry name" value="Tyr_kinase_AS"/>
</dbReference>
<dbReference type="EC" id="2.7.10.2" evidence="1"/>
<dbReference type="GO" id="GO:0005524">
    <property type="term" value="F:ATP binding"/>
    <property type="evidence" value="ECO:0007669"/>
    <property type="project" value="UniProtKB-KW"/>
</dbReference>
<comment type="caution">
    <text evidence="10">The sequence shown here is derived from an EMBL/GenBank/DDBJ whole genome shotgun (WGS) entry which is preliminary data.</text>
</comment>
<protein>
    <recommendedName>
        <fullName evidence="1">non-specific protein-tyrosine kinase</fullName>
        <ecNumber evidence="1">2.7.10.2</ecNumber>
    </recommendedName>
</protein>
<dbReference type="SUPFAM" id="SSF56112">
    <property type="entry name" value="Protein kinase-like (PK-like)"/>
    <property type="match status" value="1"/>
</dbReference>
<feature type="compositionally biased region" description="Low complexity" evidence="7">
    <location>
        <begin position="439"/>
        <end position="451"/>
    </location>
</feature>
<keyword evidence="5" id="KW-0067">ATP-binding</keyword>
<dbReference type="InterPro" id="IPR011009">
    <property type="entry name" value="Kinase-like_dom_sf"/>
</dbReference>
<feature type="compositionally biased region" description="Low complexity" evidence="7">
    <location>
        <begin position="598"/>
        <end position="632"/>
    </location>
</feature>
<keyword evidence="2" id="KW-0808">Transferase</keyword>
<dbReference type="Proteomes" id="UP001608902">
    <property type="component" value="Unassembled WGS sequence"/>
</dbReference>
<feature type="domain" description="CRIB" evidence="9">
    <location>
        <begin position="322"/>
        <end position="336"/>
    </location>
</feature>
<gene>
    <name evidence="10" type="ORF">AB6A40_008253</name>
</gene>
<feature type="compositionally biased region" description="Polar residues" evidence="7">
    <location>
        <begin position="633"/>
        <end position="645"/>
    </location>
</feature>
<dbReference type="PROSITE" id="PS50108">
    <property type="entry name" value="CRIB"/>
    <property type="match status" value="1"/>
</dbReference>
<keyword evidence="4" id="KW-0418">Kinase</keyword>
<reference evidence="10 11" key="1">
    <citation type="submission" date="2024-08" db="EMBL/GenBank/DDBJ databases">
        <title>Gnathostoma spinigerum genome.</title>
        <authorList>
            <person name="Gonzalez-Bertolin B."/>
            <person name="Monzon S."/>
            <person name="Zaballos A."/>
            <person name="Jimenez P."/>
            <person name="Dekumyoy P."/>
            <person name="Varona S."/>
            <person name="Cuesta I."/>
            <person name="Sumanam S."/>
            <person name="Adisakwattana P."/>
            <person name="Gasser R.B."/>
            <person name="Hernandez-Gonzalez A."/>
            <person name="Young N.D."/>
            <person name="Perteguer M.J."/>
        </authorList>
    </citation>
    <scope>NUCLEOTIDE SEQUENCE [LARGE SCALE GENOMIC DNA]</scope>
    <source>
        <strain evidence="10">AL3</strain>
        <tissue evidence="10">Liver</tissue>
    </source>
</reference>
<feature type="region of interest" description="Disordered" evidence="7">
    <location>
        <begin position="578"/>
        <end position="650"/>
    </location>
</feature>
<dbReference type="Pfam" id="PF07714">
    <property type="entry name" value="PK_Tyr_Ser-Thr"/>
    <property type="match status" value="1"/>
</dbReference>
<dbReference type="SMART" id="SM00219">
    <property type="entry name" value="TyrKc"/>
    <property type="match status" value="1"/>
</dbReference>
<dbReference type="InterPro" id="IPR020635">
    <property type="entry name" value="Tyr_kinase_cat_dom"/>
</dbReference>
<dbReference type="Gene3D" id="1.10.510.10">
    <property type="entry name" value="Transferase(Phosphotransferase) domain 1"/>
    <property type="match status" value="1"/>
</dbReference>
<evidence type="ECO:0000256" key="1">
    <source>
        <dbReference type="ARBA" id="ARBA00011903"/>
    </source>
</evidence>
<dbReference type="PROSITE" id="PS00109">
    <property type="entry name" value="PROTEIN_KINASE_TYR"/>
    <property type="match status" value="1"/>
</dbReference>
<evidence type="ECO:0000259" key="9">
    <source>
        <dbReference type="PROSITE" id="PS50108"/>
    </source>
</evidence>
<evidence type="ECO:0000256" key="5">
    <source>
        <dbReference type="ARBA" id="ARBA00022840"/>
    </source>
</evidence>
<dbReference type="PROSITE" id="PS50011">
    <property type="entry name" value="PROTEIN_KINASE_DOM"/>
    <property type="match status" value="1"/>
</dbReference>
<evidence type="ECO:0000256" key="4">
    <source>
        <dbReference type="ARBA" id="ARBA00022777"/>
    </source>
</evidence>
<dbReference type="InterPro" id="IPR050198">
    <property type="entry name" value="Non-receptor_tyrosine_kinases"/>
</dbReference>
<feature type="region of interest" description="Disordered" evidence="7">
    <location>
        <begin position="403"/>
        <end position="451"/>
    </location>
</feature>
<dbReference type="FunFam" id="1.10.510.10:FF:000521">
    <property type="entry name" value="Tyrosine-protein kinase pr2"/>
    <property type="match status" value="1"/>
</dbReference>
<dbReference type="PRINTS" id="PR00109">
    <property type="entry name" value="TYRKINASE"/>
</dbReference>
<dbReference type="SMART" id="SM00285">
    <property type="entry name" value="PBD"/>
    <property type="match status" value="1"/>
</dbReference>
<evidence type="ECO:0000256" key="6">
    <source>
        <dbReference type="ARBA" id="ARBA00023137"/>
    </source>
</evidence>
<dbReference type="EMBL" id="JBGFUD010007426">
    <property type="protein sequence ID" value="MFH4981544.1"/>
    <property type="molecule type" value="Genomic_DNA"/>
</dbReference>
<accession>A0ABD6EWB0</accession>
<dbReference type="AlphaFoldDB" id="A0ABD6EWB0"/>
<feature type="compositionally biased region" description="Pro residues" evidence="7">
    <location>
        <begin position="588"/>
        <end position="597"/>
    </location>
</feature>
<keyword evidence="6" id="KW-0829">Tyrosine-protein kinase</keyword>
<evidence type="ECO:0000313" key="11">
    <source>
        <dbReference type="Proteomes" id="UP001608902"/>
    </source>
</evidence>
<sequence>MHKMKHECVVRLYGVVLDTKAVMLVSELAPNGSLLDCLQRPALRGSFFVDVLCDFAHQIASGMEYLASERLIHRDLAARNVLVFSADKVKISDFGLSRSLGMGEDYYRGEFTPGLKLPIAWCAPEAVNFLKFTSASDVWSYGVTLFEMFSYGQMPWAGMSGGEILQAVDYPRHQRLECPDACPADIYALMMQCWAHEPEERPTFSDILAVLNDLTPQWLITVSSCHDGVLDHLQYMKKEEIVVLDRSPSAYPDGYYWRGIMRNGRTGLFRPDETVAKLGAESPLNKFESSGHLLSGLVVSSDKVNGGSDKNKGKNKKKKLIISEPQGNVRHTCHVGIDGSSFGLMQIDKNDLARSLPPSVLPATHKQSQISPVSMESIPSLLTDTNLSTSHLSLAQSIHPPKPVLNVPSVDHQHASPPPLPVAPKPMRHLKPKAPDPILSSNSSQSSLDLSPKAIKSDALSSDSAHSAEIVSVQSADCSCLNFSDHCHADDVKCTEEESHKQEKSNLSGSVMHKCPENDVEYQMEEFSASQSERSYCLKLDKSHTKPPLNWTEEAQNAYKLLVQFGDDLQQADSLDQSHNLLTNSPSPIHPSSPIPSPSRSTSDAHLPLSLPLVHPVKASTSQSSTTPPDTTVNQAVWSPSNSSTETKDPIKLSDYEGVSVSPLKHLRSNNVLMAHSFPSRNGLPAHNRNDKVPPPVPPKPKARTEQFKLSSGYSSAPGGFASAVAKTALFSKISEEDVMKF</sequence>
<feature type="region of interest" description="Disordered" evidence="7">
    <location>
        <begin position="681"/>
        <end position="713"/>
    </location>
</feature>
<evidence type="ECO:0000256" key="3">
    <source>
        <dbReference type="ARBA" id="ARBA00022741"/>
    </source>
</evidence>
<dbReference type="Gene3D" id="3.30.200.20">
    <property type="entry name" value="Phosphorylase Kinase, domain 1"/>
    <property type="match status" value="1"/>
</dbReference>
<dbReference type="GO" id="GO:0004715">
    <property type="term" value="F:non-membrane spanning protein tyrosine kinase activity"/>
    <property type="evidence" value="ECO:0007669"/>
    <property type="project" value="UniProtKB-EC"/>
</dbReference>
<evidence type="ECO:0000313" key="10">
    <source>
        <dbReference type="EMBL" id="MFH4981544.1"/>
    </source>
</evidence>